<dbReference type="Proteomes" id="UP000198716">
    <property type="component" value="Unassembled WGS sequence"/>
</dbReference>
<dbReference type="AlphaFoldDB" id="A0A1I1VPD0"/>
<evidence type="ECO:0000313" key="1">
    <source>
        <dbReference type="EMBL" id="SFD84877.1"/>
    </source>
</evidence>
<evidence type="ECO:0000313" key="2">
    <source>
        <dbReference type="Proteomes" id="UP000198716"/>
    </source>
</evidence>
<dbReference type="Gene3D" id="2.20.28.160">
    <property type="match status" value="1"/>
</dbReference>
<dbReference type="EMBL" id="FOMZ01000004">
    <property type="protein sequence ID" value="SFD84877.1"/>
    <property type="molecule type" value="Genomic_DNA"/>
</dbReference>
<dbReference type="RefSeq" id="WP_092925617.1">
    <property type="nucleotide sequence ID" value="NZ_FOMZ01000004.1"/>
</dbReference>
<proteinExistence type="predicted"/>
<protein>
    <submittedName>
        <fullName evidence="1">Alpha-aminoadipate carrier protein LysW</fullName>
    </submittedName>
</protein>
<name>A0A1I1VPD0_9ACTN</name>
<gene>
    <name evidence="1" type="ORF">SAMN04487819_10466</name>
</gene>
<reference evidence="2" key="1">
    <citation type="submission" date="2016-10" db="EMBL/GenBank/DDBJ databases">
        <authorList>
            <person name="Varghese N."/>
            <person name="Submissions S."/>
        </authorList>
    </citation>
    <scope>NUCLEOTIDE SEQUENCE [LARGE SCALE GENOMIC DNA]</scope>
    <source>
        <strain evidence="2">DSM 45004</strain>
    </source>
</reference>
<organism evidence="1 2">
    <name type="scientific">Actinopolyspora alba</name>
    <dbReference type="NCBI Taxonomy" id="673379"/>
    <lineage>
        <taxon>Bacteria</taxon>
        <taxon>Bacillati</taxon>
        <taxon>Actinomycetota</taxon>
        <taxon>Actinomycetes</taxon>
        <taxon>Actinopolysporales</taxon>
        <taxon>Actinopolysporaceae</taxon>
        <taxon>Actinopolyspora</taxon>
        <taxon>Actinopolyspora alba group</taxon>
    </lineage>
</organism>
<sequence>MTSIQTLTGECPECETGVTTPPIEVGETMGCPECMLTLRVEGISEGVLDLRMVEVQLRDWGE</sequence>
<accession>A0A1I1VPD0</accession>
<keyword evidence="2" id="KW-1185">Reference proteome</keyword>